<name>A0A160INI2_9BACL</name>
<comment type="similarity">
    <text evidence="3">Belongs to the biotin--protein ligase family.</text>
</comment>
<dbReference type="PANTHER" id="PTHR12835:SF5">
    <property type="entry name" value="BIOTIN--PROTEIN LIGASE"/>
    <property type="match status" value="1"/>
</dbReference>
<dbReference type="InterPro" id="IPR003142">
    <property type="entry name" value="BPL_C"/>
</dbReference>
<dbReference type="STRING" id="1221500.ABE65_012970"/>
<dbReference type="EC" id="6.3.4.15" evidence="3"/>
<dbReference type="NCBIfam" id="TIGR00121">
    <property type="entry name" value="birA_ligase"/>
    <property type="match status" value="1"/>
</dbReference>
<keyword evidence="3" id="KW-0804">Transcription</keyword>
<dbReference type="InterPro" id="IPR013196">
    <property type="entry name" value="HTH_11"/>
</dbReference>
<dbReference type="Gene3D" id="1.10.10.10">
    <property type="entry name" value="Winged helix-like DNA-binding domain superfamily/Winged helix DNA-binding domain"/>
    <property type="match status" value="1"/>
</dbReference>
<accession>A0A160INI2</accession>
<feature type="domain" description="BPL/LPL catalytic" evidence="4">
    <location>
        <begin position="67"/>
        <end position="262"/>
    </location>
</feature>
<dbReference type="InterPro" id="IPR004143">
    <property type="entry name" value="BPL_LPL_catalytic"/>
</dbReference>
<dbReference type="Gene3D" id="3.30.930.10">
    <property type="entry name" value="Bira Bifunctional Protein, Domain 2"/>
    <property type="match status" value="1"/>
</dbReference>
<dbReference type="SUPFAM" id="SSF46785">
    <property type="entry name" value="Winged helix' DNA-binding domain"/>
    <property type="match status" value="1"/>
</dbReference>
<dbReference type="HAMAP" id="MF_00978">
    <property type="entry name" value="Bifunct_BirA"/>
    <property type="match status" value="1"/>
</dbReference>
<dbReference type="GO" id="GO:0016740">
    <property type="term" value="F:transferase activity"/>
    <property type="evidence" value="ECO:0007669"/>
    <property type="project" value="UniProtKB-ARBA"/>
</dbReference>
<evidence type="ECO:0000256" key="1">
    <source>
        <dbReference type="ARBA" id="ARBA00022598"/>
    </source>
</evidence>
<dbReference type="GO" id="GO:0005524">
    <property type="term" value="F:ATP binding"/>
    <property type="evidence" value="ECO:0007669"/>
    <property type="project" value="UniProtKB-UniRule"/>
</dbReference>
<comment type="catalytic activity">
    <reaction evidence="3">
        <text>biotin + L-lysyl-[protein] + ATP = N(6)-biotinyl-L-lysyl-[protein] + AMP + diphosphate + H(+)</text>
        <dbReference type="Rhea" id="RHEA:11756"/>
        <dbReference type="Rhea" id="RHEA-COMP:9752"/>
        <dbReference type="Rhea" id="RHEA-COMP:10505"/>
        <dbReference type="ChEBI" id="CHEBI:15378"/>
        <dbReference type="ChEBI" id="CHEBI:29969"/>
        <dbReference type="ChEBI" id="CHEBI:30616"/>
        <dbReference type="ChEBI" id="CHEBI:33019"/>
        <dbReference type="ChEBI" id="CHEBI:57586"/>
        <dbReference type="ChEBI" id="CHEBI:83144"/>
        <dbReference type="ChEBI" id="CHEBI:456215"/>
        <dbReference type="EC" id="6.3.4.15"/>
    </reaction>
</comment>
<keyword evidence="1 3" id="KW-0436">Ligase</keyword>
<dbReference type="InterPro" id="IPR036388">
    <property type="entry name" value="WH-like_DNA-bd_sf"/>
</dbReference>
<comment type="caution">
    <text evidence="3">Lacks conserved residue(s) required for the propagation of feature annotation.</text>
</comment>
<dbReference type="GO" id="GO:0006355">
    <property type="term" value="P:regulation of DNA-templated transcription"/>
    <property type="evidence" value="ECO:0007669"/>
    <property type="project" value="UniProtKB-UniRule"/>
</dbReference>
<dbReference type="PROSITE" id="PS51733">
    <property type="entry name" value="BPL_LPL_CATALYTIC"/>
    <property type="match status" value="1"/>
</dbReference>
<keyword evidence="6" id="KW-1185">Reference proteome</keyword>
<evidence type="ECO:0000259" key="4">
    <source>
        <dbReference type="PROSITE" id="PS51733"/>
    </source>
</evidence>
<keyword evidence="3" id="KW-0547">Nucleotide-binding</keyword>
<keyword evidence="3" id="KW-0067">ATP-binding</keyword>
<dbReference type="SUPFAM" id="SSF55681">
    <property type="entry name" value="Class II aaRS and biotin synthetases"/>
    <property type="match status" value="1"/>
</dbReference>
<dbReference type="EMBL" id="CP015378">
    <property type="protein sequence ID" value="ANC77657.1"/>
    <property type="molecule type" value="Genomic_DNA"/>
</dbReference>
<dbReference type="InterPro" id="IPR036390">
    <property type="entry name" value="WH_DNA-bd_sf"/>
</dbReference>
<protein>
    <recommendedName>
        <fullName evidence="3">Bifunctional ligase/repressor BirA</fullName>
    </recommendedName>
    <alternativeName>
        <fullName evidence="3">Biotin--[acetyl-CoA-carboxylase] ligase</fullName>
        <ecNumber evidence="3">6.3.4.15</ecNumber>
    </alternativeName>
    <alternativeName>
        <fullName evidence="3">Biotin--protein ligase</fullName>
    </alternativeName>
    <alternativeName>
        <fullName evidence="3">Biotin-[acetyl-CoA carboxylase] synthetase</fullName>
    </alternativeName>
</protein>
<dbReference type="GO" id="GO:0009249">
    <property type="term" value="P:protein lipoylation"/>
    <property type="evidence" value="ECO:0007669"/>
    <property type="project" value="UniProtKB-ARBA"/>
</dbReference>
<reference evidence="5 6" key="1">
    <citation type="submission" date="2016-04" db="EMBL/GenBank/DDBJ databases">
        <title>Complete genome sequence of Fictibacillus phosphorivorans G25-29, a strain toxic to nematodes.</title>
        <authorList>
            <person name="Zheng Z."/>
        </authorList>
    </citation>
    <scope>NUCLEOTIDE SEQUENCE [LARGE SCALE GENOMIC DNA]</scope>
    <source>
        <strain evidence="5 6">G25-29</strain>
    </source>
</reference>
<feature type="binding site" evidence="3">
    <location>
        <position position="118"/>
    </location>
    <ligand>
        <name>biotin</name>
        <dbReference type="ChEBI" id="CHEBI:57586"/>
    </ligand>
</feature>
<keyword evidence="3" id="KW-0678">Repressor</keyword>
<evidence type="ECO:0000256" key="3">
    <source>
        <dbReference type="HAMAP-Rule" id="MF_00978"/>
    </source>
</evidence>
<dbReference type="InterPro" id="IPR004408">
    <property type="entry name" value="Biotin_CoA_COase_ligase"/>
</dbReference>
<dbReference type="Gene3D" id="2.30.30.100">
    <property type="match status" value="1"/>
</dbReference>
<dbReference type="Pfam" id="PF03099">
    <property type="entry name" value="BPL_LplA_LipB"/>
    <property type="match status" value="1"/>
</dbReference>
<keyword evidence="2 3" id="KW-0092">Biotin</keyword>
<dbReference type="InterPro" id="IPR030855">
    <property type="entry name" value="Bifunct_BirA"/>
</dbReference>
<gene>
    <name evidence="3" type="primary">birA</name>
    <name evidence="5" type="ORF">ABE65_012970</name>
</gene>
<dbReference type="KEGG" id="fpn:ABE65_012970"/>
<sequence>MGAMMKEALLHMLTEQEGEFVSGQEISNRLDCSRTAIWKHISELRKSGYTIEAVQKRGYRLITSPDAVTAEEVSLYTGNGTFGKKITYRESVNSTQEIAHALARDGEVEGSIVLADEQTGGRGRLGRAWQSPKGTGVWMSLILKPNIPLQKAPQLTLLIAVAVSKAIEKVSGIEAAIKWPNDILISGKKSAGILTELQAEADSIHSVIVGIGINVNQERNHFSDEIAEIATSLAIEGGQTYKRAEVVGVLLQEIETLYQQYLENGFGMIKLLWESRAFSLGKRITARSITGAITGYAKGITEEGVLLLEDDHGVVHSIYSADIEFPST</sequence>
<feature type="binding site" evidence="3">
    <location>
        <begin position="122"/>
        <end position="124"/>
    </location>
    <ligand>
        <name>biotin</name>
        <dbReference type="ChEBI" id="CHEBI:57586"/>
    </ligand>
</feature>
<dbReference type="AlphaFoldDB" id="A0A160INI2"/>
<keyword evidence="3" id="KW-0805">Transcription regulation</keyword>
<dbReference type="Pfam" id="PF02237">
    <property type="entry name" value="BPL_C"/>
    <property type="match status" value="1"/>
</dbReference>
<dbReference type="Pfam" id="PF08279">
    <property type="entry name" value="HTH_11"/>
    <property type="match status" value="1"/>
</dbReference>
<dbReference type="Proteomes" id="UP000076623">
    <property type="component" value="Chromosome"/>
</dbReference>
<dbReference type="GO" id="GO:0004077">
    <property type="term" value="F:biotin--[biotin carboxyl-carrier protein] ligase activity"/>
    <property type="evidence" value="ECO:0007669"/>
    <property type="project" value="UniProtKB-UniRule"/>
</dbReference>
<evidence type="ECO:0000256" key="2">
    <source>
        <dbReference type="ARBA" id="ARBA00023267"/>
    </source>
</evidence>
<dbReference type="CDD" id="cd16442">
    <property type="entry name" value="BPL"/>
    <property type="match status" value="1"/>
</dbReference>
<feature type="DNA-binding region" description="H-T-H motif" evidence="3">
    <location>
        <begin position="23"/>
        <end position="42"/>
    </location>
</feature>
<dbReference type="GO" id="GO:0005737">
    <property type="term" value="C:cytoplasm"/>
    <property type="evidence" value="ECO:0007669"/>
    <property type="project" value="TreeGrafter"/>
</dbReference>
<dbReference type="PANTHER" id="PTHR12835">
    <property type="entry name" value="BIOTIN PROTEIN LIGASE"/>
    <property type="match status" value="1"/>
</dbReference>
<comment type="function">
    <text evidence="3">Acts both as a biotin--[acetyl-CoA-carboxylase] ligase and a repressor.</text>
</comment>
<dbReference type="GO" id="GO:0003677">
    <property type="term" value="F:DNA binding"/>
    <property type="evidence" value="ECO:0007669"/>
    <property type="project" value="UniProtKB-UniRule"/>
</dbReference>
<organism evidence="5 6">
    <name type="scientific">Fictibacillus phosphorivorans</name>
    <dbReference type="NCBI Taxonomy" id="1221500"/>
    <lineage>
        <taxon>Bacteria</taxon>
        <taxon>Bacillati</taxon>
        <taxon>Bacillota</taxon>
        <taxon>Bacilli</taxon>
        <taxon>Bacillales</taxon>
        <taxon>Fictibacillaceae</taxon>
        <taxon>Fictibacillus</taxon>
    </lineage>
</organism>
<evidence type="ECO:0000313" key="6">
    <source>
        <dbReference type="Proteomes" id="UP000076623"/>
    </source>
</evidence>
<keyword evidence="3" id="KW-0238">DNA-binding</keyword>
<dbReference type="RefSeq" id="WP_066395613.1">
    <property type="nucleotide sequence ID" value="NZ_CP015378.1"/>
</dbReference>
<dbReference type="InterPro" id="IPR045864">
    <property type="entry name" value="aa-tRNA-synth_II/BPL/LPL"/>
</dbReference>
<proteinExistence type="inferred from homology"/>
<evidence type="ECO:0000313" key="5">
    <source>
        <dbReference type="EMBL" id="ANC77657.1"/>
    </source>
</evidence>
<feature type="binding site" evidence="3">
    <location>
        <position position="189"/>
    </location>
    <ligand>
        <name>biotin</name>
        <dbReference type="ChEBI" id="CHEBI:57586"/>
    </ligand>
</feature>